<protein>
    <submittedName>
        <fullName evidence="1">(raccoon dog) hypothetical protein</fullName>
    </submittedName>
</protein>
<evidence type="ECO:0000313" key="2">
    <source>
        <dbReference type="Proteomes" id="UP000645828"/>
    </source>
</evidence>
<sequence>MKGEINLTLMPHTNDGHKNTLDPSLAAWCVPTAWMFLLMTILRMSRSCAPTIFPSSRMFRGTCCSLFKVRGSGEVECLLCNSVRMADLALLGMLAVQGGERLQRVARLIPATDALSIQLLLDSLYRSKFPQQTCVSITVSESFLWPYQTVIHLGLRAWWGVAAQMVKLLALRLPPPGAVWLATIHTSENLGGTSVGWFHSCALCIM</sequence>
<dbReference type="Proteomes" id="UP000645828">
    <property type="component" value="Unassembled WGS sequence"/>
</dbReference>
<dbReference type="AlphaFoldDB" id="A0A811Z8B9"/>
<gene>
    <name evidence="1" type="ORF">NYPRO_LOCUS17875</name>
</gene>
<name>A0A811Z8B9_NYCPR</name>
<reference evidence="1" key="1">
    <citation type="submission" date="2020-12" db="EMBL/GenBank/DDBJ databases">
        <authorList>
            <consortium name="Molecular Ecology Group"/>
        </authorList>
    </citation>
    <scope>NUCLEOTIDE SEQUENCE</scope>
    <source>
        <strain evidence="1">TBG_1078</strain>
    </source>
</reference>
<proteinExistence type="predicted"/>
<evidence type="ECO:0000313" key="1">
    <source>
        <dbReference type="EMBL" id="CAD7685082.1"/>
    </source>
</evidence>
<dbReference type="EMBL" id="CAJHUB010000760">
    <property type="protein sequence ID" value="CAD7685082.1"/>
    <property type="molecule type" value="Genomic_DNA"/>
</dbReference>
<accession>A0A811Z8B9</accession>
<keyword evidence="2" id="KW-1185">Reference proteome</keyword>
<comment type="caution">
    <text evidence="1">The sequence shown here is derived from an EMBL/GenBank/DDBJ whole genome shotgun (WGS) entry which is preliminary data.</text>
</comment>
<organism evidence="1 2">
    <name type="scientific">Nyctereutes procyonoides</name>
    <name type="common">Raccoon dog</name>
    <name type="synonym">Canis procyonoides</name>
    <dbReference type="NCBI Taxonomy" id="34880"/>
    <lineage>
        <taxon>Eukaryota</taxon>
        <taxon>Metazoa</taxon>
        <taxon>Chordata</taxon>
        <taxon>Craniata</taxon>
        <taxon>Vertebrata</taxon>
        <taxon>Euteleostomi</taxon>
        <taxon>Mammalia</taxon>
        <taxon>Eutheria</taxon>
        <taxon>Laurasiatheria</taxon>
        <taxon>Carnivora</taxon>
        <taxon>Caniformia</taxon>
        <taxon>Canidae</taxon>
        <taxon>Nyctereutes</taxon>
    </lineage>
</organism>